<name>A0A504YPS3_FASGI</name>
<dbReference type="AlphaFoldDB" id="A0A504YPS3"/>
<sequence length="353" mass="39162">MISTTQSSQFLPQLTVSLTPCVDPLDMELAVHVLDLSGLLKVTTVTSLSASSPLWPDPLKILCRLSWTVKQVLEVASTMLKLIYRLEIPHHRLCLRKCTLPECSPGPLLEPTSQLSSFRNPHQGVLLQLLEESMSPVSVPSSVSLSTVTNLASTSSSTSSRSGIFLFLRRWYPSTLTFSSSMFEVFIPPGSSRLKYWCATVEQICETHQIALDRFRFTACKFPGLLHCLAMEPEIASNSDKCQTWIALSSSDLDRLMPVNGQVVYFKDADEPCLKLTPEELQSYRVGPSWDSCSQDKPASMPALTYGPTLPPSYSDLTHTFGSNSVKRTYEQPLRIYTAEDHPPAPRATTKPT</sequence>
<accession>A0A504YPS3</accession>
<protein>
    <submittedName>
        <fullName evidence="1">Uncharacterized protein</fullName>
    </submittedName>
</protein>
<gene>
    <name evidence="1" type="ORF">FGIG_11184</name>
</gene>
<dbReference type="Proteomes" id="UP000316759">
    <property type="component" value="Unassembled WGS sequence"/>
</dbReference>
<keyword evidence="2" id="KW-1185">Reference proteome</keyword>
<dbReference type="OrthoDB" id="6269207at2759"/>
<organism evidence="1 2">
    <name type="scientific">Fasciola gigantica</name>
    <name type="common">Giant liver fluke</name>
    <dbReference type="NCBI Taxonomy" id="46835"/>
    <lineage>
        <taxon>Eukaryota</taxon>
        <taxon>Metazoa</taxon>
        <taxon>Spiralia</taxon>
        <taxon>Lophotrochozoa</taxon>
        <taxon>Platyhelminthes</taxon>
        <taxon>Trematoda</taxon>
        <taxon>Digenea</taxon>
        <taxon>Plagiorchiida</taxon>
        <taxon>Echinostomata</taxon>
        <taxon>Echinostomatoidea</taxon>
        <taxon>Fasciolidae</taxon>
        <taxon>Fasciola</taxon>
    </lineage>
</organism>
<dbReference type="EMBL" id="SUNJ01005767">
    <property type="protein sequence ID" value="TPP63364.1"/>
    <property type="molecule type" value="Genomic_DNA"/>
</dbReference>
<evidence type="ECO:0000313" key="2">
    <source>
        <dbReference type="Proteomes" id="UP000316759"/>
    </source>
</evidence>
<evidence type="ECO:0000313" key="1">
    <source>
        <dbReference type="EMBL" id="TPP63364.1"/>
    </source>
</evidence>
<reference evidence="1 2" key="1">
    <citation type="submission" date="2019-04" db="EMBL/GenBank/DDBJ databases">
        <title>Annotation for the trematode Fasciola gigantica.</title>
        <authorList>
            <person name="Choi Y.-J."/>
        </authorList>
    </citation>
    <scope>NUCLEOTIDE SEQUENCE [LARGE SCALE GENOMIC DNA]</scope>
    <source>
        <strain evidence="1">Uganda_cow_1</strain>
    </source>
</reference>
<proteinExistence type="predicted"/>
<comment type="caution">
    <text evidence="1">The sequence shown here is derived from an EMBL/GenBank/DDBJ whole genome shotgun (WGS) entry which is preliminary data.</text>
</comment>